<dbReference type="GO" id="GO:0005886">
    <property type="term" value="C:plasma membrane"/>
    <property type="evidence" value="ECO:0007669"/>
    <property type="project" value="UniProtKB-SubCell"/>
</dbReference>
<dbReference type="GO" id="GO:0055085">
    <property type="term" value="P:transmembrane transport"/>
    <property type="evidence" value="ECO:0007669"/>
    <property type="project" value="InterPro"/>
</dbReference>
<dbReference type="InterPro" id="IPR000515">
    <property type="entry name" value="MetI-like"/>
</dbReference>
<comment type="subcellular location">
    <subcellularLocation>
        <location evidence="1 7">Cell membrane</location>
        <topology evidence="1 7">Multi-pass membrane protein</topology>
    </subcellularLocation>
</comment>
<evidence type="ECO:0000256" key="1">
    <source>
        <dbReference type="ARBA" id="ARBA00004651"/>
    </source>
</evidence>
<dbReference type="PANTHER" id="PTHR43744">
    <property type="entry name" value="ABC TRANSPORTER PERMEASE PROTEIN MG189-RELATED-RELATED"/>
    <property type="match status" value="1"/>
</dbReference>
<keyword evidence="6 7" id="KW-0472">Membrane</keyword>
<evidence type="ECO:0000256" key="5">
    <source>
        <dbReference type="ARBA" id="ARBA00022989"/>
    </source>
</evidence>
<feature type="transmembrane region" description="Helical" evidence="7">
    <location>
        <begin position="21"/>
        <end position="47"/>
    </location>
</feature>
<keyword evidence="4 7" id="KW-0812">Transmembrane</keyword>
<dbReference type="EMBL" id="SSOB01000050">
    <property type="protein sequence ID" value="THF73746.1"/>
    <property type="molecule type" value="Genomic_DNA"/>
</dbReference>
<dbReference type="CDD" id="cd06261">
    <property type="entry name" value="TM_PBP2"/>
    <property type="match status" value="1"/>
</dbReference>
<protein>
    <submittedName>
        <fullName evidence="9">Carbohydrate ABC transporter permease</fullName>
    </submittedName>
</protein>
<dbReference type="InterPro" id="IPR035906">
    <property type="entry name" value="MetI-like_sf"/>
</dbReference>
<evidence type="ECO:0000256" key="6">
    <source>
        <dbReference type="ARBA" id="ARBA00023136"/>
    </source>
</evidence>
<keyword evidence="10" id="KW-1185">Reference proteome</keyword>
<evidence type="ECO:0000256" key="4">
    <source>
        <dbReference type="ARBA" id="ARBA00022692"/>
    </source>
</evidence>
<evidence type="ECO:0000313" key="9">
    <source>
        <dbReference type="EMBL" id="THF73746.1"/>
    </source>
</evidence>
<feature type="transmembrane region" description="Helical" evidence="7">
    <location>
        <begin position="90"/>
        <end position="111"/>
    </location>
</feature>
<keyword evidence="2 7" id="KW-0813">Transport</keyword>
<dbReference type="Proteomes" id="UP000310636">
    <property type="component" value="Unassembled WGS sequence"/>
</dbReference>
<sequence>MRKSEATGIIGQLELRTPGVRALYMVLFLLMALLAVVCVFPFLWVMVSSLKDIKEFYRMPPTLIPQTFNIEKLGEAWNELRFMQYYSNTLIMTVGSVVFCLALNGLAGYFFSKLKPRGSVFLFTLIVWTMLLPNTVGMVPMFKNIIDFPILHLNLTNTYWPMWLMAGVNPVVILIFKSFFDNIPQSLLEAAKIDGATKLGIFVKVMLPLSVPVIATITIMTVNAVWMDFFWPFMVLKDQSQWTVIVAIYNMKALMPIDQQYITLTFAILPPVVLFLFFQRYIMQGYTFSGIKG</sequence>
<feature type="transmembrane region" description="Helical" evidence="7">
    <location>
        <begin position="261"/>
        <end position="278"/>
    </location>
</feature>
<comment type="caution">
    <text evidence="9">The sequence shown here is derived from an EMBL/GenBank/DDBJ whole genome shotgun (WGS) entry which is preliminary data.</text>
</comment>
<feature type="transmembrane region" description="Helical" evidence="7">
    <location>
        <begin position="120"/>
        <end position="142"/>
    </location>
</feature>
<feature type="transmembrane region" description="Helical" evidence="7">
    <location>
        <begin position="162"/>
        <end position="180"/>
    </location>
</feature>
<dbReference type="Gene3D" id="1.10.3720.10">
    <property type="entry name" value="MetI-like"/>
    <property type="match status" value="1"/>
</dbReference>
<evidence type="ECO:0000256" key="3">
    <source>
        <dbReference type="ARBA" id="ARBA00022475"/>
    </source>
</evidence>
<evidence type="ECO:0000259" key="8">
    <source>
        <dbReference type="PROSITE" id="PS50928"/>
    </source>
</evidence>
<dbReference type="PROSITE" id="PS50928">
    <property type="entry name" value="ABC_TM1"/>
    <property type="match status" value="1"/>
</dbReference>
<dbReference type="Pfam" id="PF00528">
    <property type="entry name" value="BPD_transp_1"/>
    <property type="match status" value="1"/>
</dbReference>
<name>A0A4S4BJB3_9BACL</name>
<dbReference type="PANTHER" id="PTHR43744:SF6">
    <property type="entry name" value="ABC TRANSPORTER PERMEASE PROTEIN YESQ-RELATED"/>
    <property type="match status" value="1"/>
</dbReference>
<feature type="domain" description="ABC transmembrane type-1" evidence="8">
    <location>
        <begin position="86"/>
        <end position="279"/>
    </location>
</feature>
<comment type="similarity">
    <text evidence="7">Belongs to the binding-protein-dependent transport system permease family.</text>
</comment>
<reference evidence="9 10" key="1">
    <citation type="submission" date="2019-04" db="EMBL/GenBank/DDBJ databases">
        <title>Cohnella sp. nov. isolated from preserved vegetables.</title>
        <authorList>
            <person name="Lin S.-Y."/>
            <person name="Hung M.-H."/>
            <person name="Young C.-C."/>
        </authorList>
    </citation>
    <scope>NUCLEOTIDE SEQUENCE [LARGE SCALE GENOMIC DNA]</scope>
    <source>
        <strain evidence="9 10">CC-MHH1044</strain>
    </source>
</reference>
<keyword evidence="5 7" id="KW-1133">Transmembrane helix</keyword>
<keyword evidence="3" id="KW-1003">Cell membrane</keyword>
<dbReference type="OrthoDB" id="9794684at2"/>
<accession>A0A4S4BJB3</accession>
<proteinExistence type="inferred from homology"/>
<dbReference type="SUPFAM" id="SSF161098">
    <property type="entry name" value="MetI-like"/>
    <property type="match status" value="1"/>
</dbReference>
<evidence type="ECO:0000256" key="2">
    <source>
        <dbReference type="ARBA" id="ARBA00022448"/>
    </source>
</evidence>
<dbReference type="AlphaFoldDB" id="A0A4S4BJB3"/>
<dbReference type="RefSeq" id="WP_136373147.1">
    <property type="nucleotide sequence ID" value="NZ_SSOB01000050.1"/>
</dbReference>
<evidence type="ECO:0000313" key="10">
    <source>
        <dbReference type="Proteomes" id="UP000310636"/>
    </source>
</evidence>
<feature type="transmembrane region" description="Helical" evidence="7">
    <location>
        <begin position="201"/>
        <end position="226"/>
    </location>
</feature>
<evidence type="ECO:0000256" key="7">
    <source>
        <dbReference type="RuleBase" id="RU363032"/>
    </source>
</evidence>
<gene>
    <name evidence="9" type="ORF">E6C55_28045</name>
</gene>
<organism evidence="9 10">
    <name type="scientific">Cohnella fermenti</name>
    <dbReference type="NCBI Taxonomy" id="2565925"/>
    <lineage>
        <taxon>Bacteria</taxon>
        <taxon>Bacillati</taxon>
        <taxon>Bacillota</taxon>
        <taxon>Bacilli</taxon>
        <taxon>Bacillales</taxon>
        <taxon>Paenibacillaceae</taxon>
        <taxon>Cohnella</taxon>
    </lineage>
</organism>